<evidence type="ECO:0000313" key="3">
    <source>
        <dbReference type="Proteomes" id="UP000298218"/>
    </source>
</evidence>
<dbReference type="EMBL" id="SOHQ01000048">
    <property type="protein sequence ID" value="TFD75129.1"/>
    <property type="molecule type" value="Genomic_DNA"/>
</dbReference>
<evidence type="ECO:0000256" key="1">
    <source>
        <dbReference type="SAM" id="MobiDB-lite"/>
    </source>
</evidence>
<proteinExistence type="predicted"/>
<protein>
    <submittedName>
        <fullName evidence="2">Uncharacterized protein</fullName>
    </submittedName>
</protein>
<name>A0A4Y8KKN3_9MICO</name>
<dbReference type="Proteomes" id="UP000298218">
    <property type="component" value="Unassembled WGS sequence"/>
</dbReference>
<evidence type="ECO:0000313" key="2">
    <source>
        <dbReference type="EMBL" id="TFD75129.1"/>
    </source>
</evidence>
<organism evidence="2 3">
    <name type="scientific">Cryobacterium psychrophilum</name>
    <dbReference type="NCBI Taxonomy" id="41988"/>
    <lineage>
        <taxon>Bacteria</taxon>
        <taxon>Bacillati</taxon>
        <taxon>Actinomycetota</taxon>
        <taxon>Actinomycetes</taxon>
        <taxon>Micrococcales</taxon>
        <taxon>Microbacteriaceae</taxon>
        <taxon>Cryobacterium</taxon>
    </lineage>
</organism>
<dbReference type="OrthoDB" id="4570343at2"/>
<dbReference type="AlphaFoldDB" id="A0A4Y8KKN3"/>
<keyword evidence="3" id="KW-1185">Reference proteome</keyword>
<comment type="caution">
    <text evidence="2">The sequence shown here is derived from an EMBL/GenBank/DDBJ whole genome shotgun (WGS) entry which is preliminary data.</text>
</comment>
<accession>A0A4Y8KKN3</accession>
<feature type="region of interest" description="Disordered" evidence="1">
    <location>
        <begin position="1"/>
        <end position="47"/>
    </location>
</feature>
<sequence length="47" mass="5268">MEHAEHHMPILLSTEGPFAKSEDTNKPCEPLPYTPAPEGFFPDMRGN</sequence>
<reference evidence="2 3" key="1">
    <citation type="submission" date="2019-03" db="EMBL/GenBank/DDBJ databases">
        <title>Genomics of glacier-inhabiting Cryobacterium strains.</title>
        <authorList>
            <person name="Liu Q."/>
            <person name="Xin Y.-H."/>
        </authorList>
    </citation>
    <scope>NUCLEOTIDE SEQUENCE [LARGE SCALE GENOMIC DNA]</scope>
    <source>
        <strain evidence="2 3">CGMCC 1.4292</strain>
    </source>
</reference>
<gene>
    <name evidence="2" type="ORF">E3T53_16665</name>
</gene>